<keyword evidence="3" id="KW-1185">Reference proteome</keyword>
<protein>
    <submittedName>
        <fullName evidence="2">Uncharacterized protein</fullName>
    </submittedName>
</protein>
<dbReference type="Proteomes" id="UP000826661">
    <property type="component" value="Chromosome I"/>
</dbReference>
<sequence length="90" mass="9902">MYRDWPTEAPIVVLNTPVAYVEASDTSSTKARRGSPQPIPDTGDNLNTRSHKIPKDKPAIKTQNDLLYGVGSQFPTIDDSIKNKGTHPKL</sequence>
<gene>
    <name evidence="2" type="ORF">H0G86_001636</name>
</gene>
<feature type="region of interest" description="Disordered" evidence="1">
    <location>
        <begin position="22"/>
        <end position="57"/>
    </location>
</feature>
<name>A0A8G0L755_9HYPO</name>
<evidence type="ECO:0000313" key="3">
    <source>
        <dbReference type="Proteomes" id="UP000826661"/>
    </source>
</evidence>
<accession>A0A8G0L755</accession>
<evidence type="ECO:0000256" key="1">
    <source>
        <dbReference type="SAM" id="MobiDB-lite"/>
    </source>
</evidence>
<evidence type="ECO:0000313" key="2">
    <source>
        <dbReference type="EMBL" id="QYS94295.1"/>
    </source>
</evidence>
<dbReference type="AlphaFoldDB" id="A0A8G0L755"/>
<reference evidence="2 3" key="1">
    <citation type="journal article" date="2021" name="BMC Genomics">
        <title>Telomere-to-telomere genome assembly of asparaginase-producing Trichoderma simmonsii.</title>
        <authorList>
            <person name="Chung D."/>
            <person name="Kwon Y.M."/>
            <person name="Yang Y."/>
        </authorList>
    </citation>
    <scope>NUCLEOTIDE SEQUENCE [LARGE SCALE GENOMIC DNA]</scope>
    <source>
        <strain evidence="2 3">GH-Sj1</strain>
    </source>
</reference>
<organism evidence="2 3">
    <name type="scientific">Trichoderma simmonsii</name>
    <dbReference type="NCBI Taxonomy" id="1491479"/>
    <lineage>
        <taxon>Eukaryota</taxon>
        <taxon>Fungi</taxon>
        <taxon>Dikarya</taxon>
        <taxon>Ascomycota</taxon>
        <taxon>Pezizomycotina</taxon>
        <taxon>Sordariomycetes</taxon>
        <taxon>Hypocreomycetidae</taxon>
        <taxon>Hypocreales</taxon>
        <taxon>Hypocreaceae</taxon>
        <taxon>Trichoderma</taxon>
    </lineage>
</organism>
<dbReference type="EMBL" id="CP075864">
    <property type="protein sequence ID" value="QYS94295.1"/>
    <property type="molecule type" value="Genomic_DNA"/>
</dbReference>
<proteinExistence type="predicted"/>